<comment type="caution">
    <text evidence="2">The sequence shown here is derived from an EMBL/GenBank/DDBJ whole genome shotgun (WGS) entry which is preliminary data.</text>
</comment>
<accession>A0A9D1WG94</accession>
<dbReference type="AlphaFoldDB" id="A0A9D1WG94"/>
<organism evidence="2 3">
    <name type="scientific">Candidatus Blautia gallistercoris</name>
    <dbReference type="NCBI Taxonomy" id="2838490"/>
    <lineage>
        <taxon>Bacteria</taxon>
        <taxon>Bacillati</taxon>
        <taxon>Bacillota</taxon>
        <taxon>Clostridia</taxon>
        <taxon>Lachnospirales</taxon>
        <taxon>Lachnospiraceae</taxon>
        <taxon>Blautia</taxon>
    </lineage>
</organism>
<protein>
    <submittedName>
        <fullName evidence="2">Uncharacterized protein</fullName>
    </submittedName>
</protein>
<evidence type="ECO:0000313" key="3">
    <source>
        <dbReference type="Proteomes" id="UP000886817"/>
    </source>
</evidence>
<proteinExistence type="predicted"/>
<sequence length="555" mass="60395">MKGKWKIAAGILCAALLAGCQETPEEQIVRQKGEDSIKAYQEAEQTPAEDGAGEEGTAQDKTSEAEVSGDDATGEGASENGTAGEGDSQEGTAGEENPLAERLQVPARYTAEDSSEDGAYSMTADAKIQVPQTDHVSVWQVSIRSDAQEAVNQIQQAFFGDAPLYEGESYFQMTKSEIQKKLEELKGYQAAGNLDPYGYREAYQETANGTSDPEALDEIYNIQNDIDYWQEMYEEAPEDKEKVETSPVLSVSEEDQAAGFTDGYFSGAVETDDGVYSVRYSGKNASDRISARIQRLGEDGNNDGMNWNSGFYDAYALDDTLTCPSREEAEKMAGISEEEAIAMGNSYVEKLGDDGFVLGPVRLAVRWRSSSENGGAAVYDNGGYELNYIRKIDGVSMTYETNQGGGLESMDSTNDTSGYERLSIVVNEVGLQNAEMANWYTVGEKTVDDVEMLSFPEAASIFEQMMKMKNAGRAGGVLDQSYEVKKVTLGYMRIYDPGKSVTEGLLVPVWDFFGVSRTHYSYNGEEGTGVNGDACQSLMTINAIDGTVIDRSLGY</sequence>
<gene>
    <name evidence="2" type="ORF">IAA45_01600</name>
</gene>
<dbReference type="PROSITE" id="PS51257">
    <property type="entry name" value="PROKAR_LIPOPROTEIN"/>
    <property type="match status" value="1"/>
</dbReference>
<reference evidence="2" key="2">
    <citation type="submission" date="2021-04" db="EMBL/GenBank/DDBJ databases">
        <authorList>
            <person name="Gilroy R."/>
        </authorList>
    </citation>
    <scope>NUCLEOTIDE SEQUENCE</scope>
    <source>
        <strain evidence="2">ChiSjej1B19-8411</strain>
    </source>
</reference>
<name>A0A9D1WG94_9FIRM</name>
<feature type="compositionally biased region" description="Basic and acidic residues" evidence="1">
    <location>
        <begin position="27"/>
        <end position="37"/>
    </location>
</feature>
<dbReference type="InterPro" id="IPR046098">
    <property type="entry name" value="DUF6034"/>
</dbReference>
<reference evidence="2" key="1">
    <citation type="journal article" date="2021" name="PeerJ">
        <title>Extensive microbial diversity within the chicken gut microbiome revealed by metagenomics and culture.</title>
        <authorList>
            <person name="Gilroy R."/>
            <person name="Ravi A."/>
            <person name="Getino M."/>
            <person name="Pursley I."/>
            <person name="Horton D.L."/>
            <person name="Alikhan N.F."/>
            <person name="Baker D."/>
            <person name="Gharbi K."/>
            <person name="Hall N."/>
            <person name="Watson M."/>
            <person name="Adriaenssens E.M."/>
            <person name="Foster-Nyarko E."/>
            <person name="Jarju S."/>
            <person name="Secka A."/>
            <person name="Antonio M."/>
            <person name="Oren A."/>
            <person name="Chaudhuri R.R."/>
            <person name="La Ragione R."/>
            <person name="Hildebrand F."/>
            <person name="Pallen M.J."/>
        </authorList>
    </citation>
    <scope>NUCLEOTIDE SEQUENCE</scope>
    <source>
        <strain evidence="2">ChiSjej1B19-8411</strain>
    </source>
</reference>
<dbReference type="Pfam" id="PF19499">
    <property type="entry name" value="DUF6034"/>
    <property type="match status" value="2"/>
</dbReference>
<dbReference type="Proteomes" id="UP000886817">
    <property type="component" value="Unassembled WGS sequence"/>
</dbReference>
<evidence type="ECO:0000313" key="2">
    <source>
        <dbReference type="EMBL" id="HIX58399.1"/>
    </source>
</evidence>
<evidence type="ECO:0000256" key="1">
    <source>
        <dbReference type="SAM" id="MobiDB-lite"/>
    </source>
</evidence>
<feature type="region of interest" description="Disordered" evidence="1">
    <location>
        <begin position="26"/>
        <end position="118"/>
    </location>
</feature>
<dbReference type="EMBL" id="DXEX01000042">
    <property type="protein sequence ID" value="HIX58399.1"/>
    <property type="molecule type" value="Genomic_DNA"/>
</dbReference>